<dbReference type="Gene3D" id="3.30.360.10">
    <property type="entry name" value="Dihydrodipicolinate Reductase, domain 2"/>
    <property type="match status" value="1"/>
</dbReference>
<dbReference type="SUPFAM" id="SSF55347">
    <property type="entry name" value="Glyceraldehyde-3-phosphate dehydrogenase-like, C-terminal domain"/>
    <property type="match status" value="1"/>
</dbReference>
<dbReference type="Gene3D" id="3.40.50.720">
    <property type="entry name" value="NAD(P)-binding Rossmann-like Domain"/>
    <property type="match status" value="1"/>
</dbReference>
<dbReference type="Pfam" id="PF22725">
    <property type="entry name" value="GFO_IDH_MocA_C3"/>
    <property type="match status" value="1"/>
</dbReference>
<dbReference type="Proteomes" id="UP000587760">
    <property type="component" value="Unassembled WGS sequence"/>
</dbReference>
<name>A0A841R9S8_9SPIO</name>
<gene>
    <name evidence="4" type="ORF">HNR50_002326</name>
</gene>
<evidence type="ECO:0000313" key="5">
    <source>
        <dbReference type="Proteomes" id="UP000587760"/>
    </source>
</evidence>
<dbReference type="InterPro" id="IPR000683">
    <property type="entry name" value="Gfo/Idh/MocA-like_OxRdtase_N"/>
</dbReference>
<dbReference type="SUPFAM" id="SSF51735">
    <property type="entry name" value="NAD(P)-binding Rossmann-fold domains"/>
    <property type="match status" value="1"/>
</dbReference>
<comment type="caution">
    <text evidence="4">The sequence shown here is derived from an EMBL/GenBank/DDBJ whole genome shotgun (WGS) entry which is preliminary data.</text>
</comment>
<dbReference type="AlphaFoldDB" id="A0A841R9S8"/>
<feature type="compositionally biased region" description="Basic and acidic residues" evidence="1">
    <location>
        <begin position="179"/>
        <end position="198"/>
    </location>
</feature>
<proteinExistence type="predicted"/>
<evidence type="ECO:0000313" key="4">
    <source>
        <dbReference type="EMBL" id="MBB6480653.1"/>
    </source>
</evidence>
<dbReference type="InterPro" id="IPR036291">
    <property type="entry name" value="NAD(P)-bd_dom_sf"/>
</dbReference>
<dbReference type="InterPro" id="IPR055170">
    <property type="entry name" value="GFO_IDH_MocA-like_dom"/>
</dbReference>
<evidence type="ECO:0000259" key="2">
    <source>
        <dbReference type="Pfam" id="PF01408"/>
    </source>
</evidence>
<dbReference type="GO" id="GO:0000166">
    <property type="term" value="F:nucleotide binding"/>
    <property type="evidence" value="ECO:0007669"/>
    <property type="project" value="InterPro"/>
</dbReference>
<evidence type="ECO:0000259" key="3">
    <source>
        <dbReference type="Pfam" id="PF22725"/>
    </source>
</evidence>
<dbReference type="PANTHER" id="PTHR43708:SF3">
    <property type="entry name" value="OXIDOREDUCTASE"/>
    <property type="match status" value="1"/>
</dbReference>
<feature type="domain" description="Gfo/Idh/MocA-like oxidoreductase N-terminal" evidence="2">
    <location>
        <begin position="15"/>
        <end position="142"/>
    </location>
</feature>
<reference evidence="4 5" key="1">
    <citation type="submission" date="2020-08" db="EMBL/GenBank/DDBJ databases">
        <title>Genomic Encyclopedia of Type Strains, Phase IV (KMG-IV): sequencing the most valuable type-strain genomes for metagenomic binning, comparative biology and taxonomic classification.</title>
        <authorList>
            <person name="Goeker M."/>
        </authorList>
    </citation>
    <scope>NUCLEOTIDE SEQUENCE [LARGE SCALE GENOMIC DNA]</scope>
    <source>
        <strain evidence="4 5">DSM 2461</strain>
    </source>
</reference>
<organism evidence="4 5">
    <name type="scientific">Spirochaeta isovalerica</name>
    <dbReference type="NCBI Taxonomy" id="150"/>
    <lineage>
        <taxon>Bacteria</taxon>
        <taxon>Pseudomonadati</taxon>
        <taxon>Spirochaetota</taxon>
        <taxon>Spirochaetia</taxon>
        <taxon>Spirochaetales</taxon>
        <taxon>Spirochaetaceae</taxon>
        <taxon>Spirochaeta</taxon>
    </lineage>
</organism>
<dbReference type="InterPro" id="IPR051317">
    <property type="entry name" value="Gfo/Idh/MocA_oxidoreduct"/>
</dbReference>
<feature type="domain" description="GFO/IDH/MocA-like oxidoreductase" evidence="3">
    <location>
        <begin position="152"/>
        <end position="285"/>
    </location>
</feature>
<dbReference type="RefSeq" id="WP_184746923.1">
    <property type="nucleotide sequence ID" value="NZ_JACHGJ010000004.1"/>
</dbReference>
<keyword evidence="5" id="KW-1185">Reference proteome</keyword>
<feature type="region of interest" description="Disordered" evidence="1">
    <location>
        <begin position="178"/>
        <end position="198"/>
    </location>
</feature>
<accession>A0A841R9S8</accession>
<protein>
    <submittedName>
        <fullName evidence="4">Putative dehydrogenase</fullName>
    </submittedName>
</protein>
<dbReference type="PANTHER" id="PTHR43708">
    <property type="entry name" value="CONSERVED EXPRESSED OXIDOREDUCTASE (EUROFUNG)"/>
    <property type="match status" value="1"/>
</dbReference>
<dbReference type="EMBL" id="JACHGJ010000004">
    <property type="protein sequence ID" value="MBB6480653.1"/>
    <property type="molecule type" value="Genomic_DNA"/>
</dbReference>
<evidence type="ECO:0000256" key="1">
    <source>
        <dbReference type="SAM" id="MobiDB-lite"/>
    </source>
</evidence>
<sequence length="394" mass="42470">MDENKVVEILGRRLRLAVIGGAPGSFIGGMHRMASRIDDRYEIVASVLSSNPEKAVKAGKALGIPDDRAYADVPTMLKTEKKREDGADVVAIMTPNDSHFTYAMAALELGYHVICDKPMTNTVEEAEALHNKVKETGLVFCLTHNYTGYPMVRQAKAMVQAGKIGDLRLLQVEYVQGGKADESKPDKTTGPRSWKFDPEKGGPSLVMGDIGTHAHNIIRYVTGQEVSQICAEAGAIVPGRIVDDFAGALLRMEKGARGSYWVTQAAAGVENSLKFRISGTKGTLEWHQEFPQRLTYRPIGAPVQSLTPNGPGTLPLAARSSRIAPGHPEGFPMGFANIYKDASEAIAAAISGTEADPLALTFPDSFDGLMGVRFVKAVVDSTREGSVWKEVVQS</sequence>
<dbReference type="Pfam" id="PF01408">
    <property type="entry name" value="GFO_IDH_MocA"/>
    <property type="match status" value="1"/>
</dbReference>